<evidence type="ECO:0000313" key="6">
    <source>
        <dbReference type="Proteomes" id="UP001151582"/>
    </source>
</evidence>
<keyword evidence="2" id="KW-0963">Cytoplasm</keyword>
<evidence type="ECO:0000256" key="1">
    <source>
        <dbReference type="ARBA" id="ARBA00004496"/>
    </source>
</evidence>
<feature type="region of interest" description="Disordered" evidence="3">
    <location>
        <begin position="942"/>
        <end position="966"/>
    </location>
</feature>
<dbReference type="Gene3D" id="1.20.900.10">
    <property type="entry name" value="Dbl homology (DH) domain"/>
    <property type="match status" value="1"/>
</dbReference>
<dbReference type="GO" id="GO:0005085">
    <property type="term" value="F:guanyl-nucleotide exchange factor activity"/>
    <property type="evidence" value="ECO:0007669"/>
    <property type="project" value="InterPro"/>
</dbReference>
<feature type="domain" description="DH" evidence="4">
    <location>
        <begin position="26"/>
        <end position="210"/>
    </location>
</feature>
<dbReference type="InterPro" id="IPR011993">
    <property type="entry name" value="PH-like_dom_sf"/>
</dbReference>
<feature type="compositionally biased region" description="Low complexity" evidence="3">
    <location>
        <begin position="796"/>
        <end position="814"/>
    </location>
</feature>
<evidence type="ECO:0000256" key="2">
    <source>
        <dbReference type="ARBA" id="ARBA00022490"/>
    </source>
</evidence>
<name>A0A9W8B642_9FUNG</name>
<sequence length="1003" mass="109604">MPRMLWRDCLTQKEFEAYGFSPKDIERQEIMFEIIHTEADYVQDLVLIREVFIKPLRHLHVLSEEEIQELFANIEEILPIHECIKKSLLQRQQDQYPVLEGVADVLLPWVPALYVYARYLCNQTRALRLMNQLLQSNDKFNHFFKERYSRSECRGLAMDAFLILPFQRLLKYPLFLKHLVQATPANHPDYEMAQGVIIQFDALIGKIQRDKLHADRVDALQHLGTWIKGLDVYPLVHPQRHIVKEGLLCQVKTQPLPPSRLHPGTMEFRVMPNQLTPVYMLIMTDLVVLARPRSRRSSGLAAIPFGKHDAGDMGETTAANLGALLAETDAGKPLSELACSECPKASGPKYSLMCPPGSLSSAHPIEPKEDSALSHAFRCYISCQGRSQLFVFRCTNADECRQWVEMINEVSLKHAAAAALKWDAQAGSTAVAAEASAALSSQPDKHALNWPVKPKSRPLSLASNLTPKWFEPSVGDTKPVGLRISPQKTTGDLRPAPATSTAAISEPLSGPVGSGEGRGRTRAVSCVDLMHAPHDMAMPASPTRGKPTSPTINPHSPAANGIGCASSPRRPDKKVAKSNTFLPFSVKKWKLPTSDAYALRKFRKQLHDYGRKDKPTTDGHSRRTDSAVTLTHGNAPGSKDRATDVLQRSSSQLHVRPLSVQVQSALSPRYKRSQSVVEATHGPIVQLVLDKSSIQPLTALATPTAPSLTNNYVPVDLAAKKPPTPTPSTPRRTPTIVESRNVTTPLPASMARIRPLPRVASNPVLPASPVFRPIHPSSADAVTPTRTEYLMRSDASDGASVHSDSVVSSPFSSSLTVTQEPLSGSCRSSGRSTPSTPPAPTTGLKVARCVVPAYSCHTEPVSGEAILHDDFYASRVFAKGLQGYARMQHPRSFDLPDPSSHTYTRSDAQPFSLDTISSHSLPVADSSSTASLHQLSASYLHRPAGRSKPLPVPPIDKVGPGKPASPFASATTLLELNHCVNYYGNKGHGPNPNPGKPLSHATP</sequence>
<dbReference type="InterPro" id="IPR035899">
    <property type="entry name" value="DBL_dom_sf"/>
</dbReference>
<feature type="compositionally biased region" description="Basic and acidic residues" evidence="3">
    <location>
        <begin position="608"/>
        <end position="625"/>
    </location>
</feature>
<keyword evidence="6" id="KW-1185">Reference proteome</keyword>
<accession>A0A9W8B642</accession>
<dbReference type="EMBL" id="JANBQB010000023">
    <property type="protein sequence ID" value="KAJ1984319.1"/>
    <property type="molecule type" value="Genomic_DNA"/>
</dbReference>
<dbReference type="InterPro" id="IPR000219">
    <property type="entry name" value="DH_dom"/>
</dbReference>
<dbReference type="PANTHER" id="PTHR46006">
    <property type="entry name" value="RHO GUANINE NUCLEOTIDE EXCHANGE FACTOR AT 64C, ISOFORM A"/>
    <property type="match status" value="1"/>
</dbReference>
<protein>
    <recommendedName>
        <fullName evidence="4">DH domain-containing protein</fullName>
    </recommendedName>
</protein>
<feature type="region of interest" description="Disordered" evidence="3">
    <location>
        <begin position="794"/>
        <end position="843"/>
    </location>
</feature>
<dbReference type="Pfam" id="PF00621">
    <property type="entry name" value="RhoGEF"/>
    <property type="match status" value="1"/>
</dbReference>
<organism evidence="5 6">
    <name type="scientific">Dimargaris verticillata</name>
    <dbReference type="NCBI Taxonomy" id="2761393"/>
    <lineage>
        <taxon>Eukaryota</taxon>
        <taxon>Fungi</taxon>
        <taxon>Fungi incertae sedis</taxon>
        <taxon>Zoopagomycota</taxon>
        <taxon>Kickxellomycotina</taxon>
        <taxon>Dimargaritomycetes</taxon>
        <taxon>Dimargaritales</taxon>
        <taxon>Dimargaritaceae</taxon>
        <taxon>Dimargaris</taxon>
    </lineage>
</organism>
<dbReference type="Proteomes" id="UP001151582">
    <property type="component" value="Unassembled WGS sequence"/>
</dbReference>
<dbReference type="CDD" id="cd00160">
    <property type="entry name" value="RhoGEF"/>
    <property type="match status" value="1"/>
</dbReference>
<feature type="compositionally biased region" description="Low complexity" evidence="3">
    <location>
        <begin position="823"/>
        <end position="834"/>
    </location>
</feature>
<evidence type="ECO:0000313" key="5">
    <source>
        <dbReference type="EMBL" id="KAJ1984319.1"/>
    </source>
</evidence>
<dbReference type="PROSITE" id="PS50010">
    <property type="entry name" value="DH_2"/>
    <property type="match status" value="1"/>
</dbReference>
<dbReference type="AlphaFoldDB" id="A0A9W8B642"/>
<proteinExistence type="predicted"/>
<dbReference type="PANTHER" id="PTHR46006:SF6">
    <property type="entry name" value="INTERSECTIN-2 ISOFORM X1"/>
    <property type="match status" value="1"/>
</dbReference>
<dbReference type="GO" id="GO:0035025">
    <property type="term" value="P:positive regulation of Rho protein signal transduction"/>
    <property type="evidence" value="ECO:0007669"/>
    <property type="project" value="TreeGrafter"/>
</dbReference>
<feature type="region of interest" description="Disordered" evidence="3">
    <location>
        <begin position="608"/>
        <end position="642"/>
    </location>
</feature>
<dbReference type="SMART" id="SM00325">
    <property type="entry name" value="RhoGEF"/>
    <property type="match status" value="1"/>
</dbReference>
<comment type="caution">
    <text evidence="5">The sequence shown here is derived from an EMBL/GenBank/DDBJ whole genome shotgun (WGS) entry which is preliminary data.</text>
</comment>
<dbReference type="SUPFAM" id="SSF50729">
    <property type="entry name" value="PH domain-like"/>
    <property type="match status" value="1"/>
</dbReference>
<gene>
    <name evidence="5" type="ORF">H4R34_000743</name>
</gene>
<evidence type="ECO:0000256" key="3">
    <source>
        <dbReference type="SAM" id="MobiDB-lite"/>
    </source>
</evidence>
<dbReference type="SUPFAM" id="SSF48065">
    <property type="entry name" value="DBL homology domain (DH-domain)"/>
    <property type="match status" value="1"/>
</dbReference>
<comment type="subcellular location">
    <subcellularLocation>
        <location evidence="1">Cytoplasm</location>
    </subcellularLocation>
</comment>
<dbReference type="GO" id="GO:0005737">
    <property type="term" value="C:cytoplasm"/>
    <property type="evidence" value="ECO:0007669"/>
    <property type="project" value="UniProtKB-SubCell"/>
</dbReference>
<feature type="region of interest" description="Disordered" evidence="3">
    <location>
        <begin position="537"/>
        <end position="576"/>
    </location>
</feature>
<dbReference type="OrthoDB" id="1716625at2759"/>
<reference evidence="5" key="1">
    <citation type="submission" date="2022-07" db="EMBL/GenBank/DDBJ databases">
        <title>Phylogenomic reconstructions and comparative analyses of Kickxellomycotina fungi.</title>
        <authorList>
            <person name="Reynolds N.K."/>
            <person name="Stajich J.E."/>
            <person name="Barry K."/>
            <person name="Grigoriev I.V."/>
            <person name="Crous P."/>
            <person name="Smith M.E."/>
        </authorList>
    </citation>
    <scope>NUCLEOTIDE SEQUENCE</scope>
    <source>
        <strain evidence="5">RSA 567</strain>
    </source>
</reference>
<evidence type="ECO:0000259" key="4">
    <source>
        <dbReference type="PROSITE" id="PS50010"/>
    </source>
</evidence>
<dbReference type="InterPro" id="IPR051480">
    <property type="entry name" value="Endocytic_GEF_Adapter"/>
</dbReference>
<feature type="region of interest" description="Disordered" evidence="3">
    <location>
        <begin position="485"/>
        <end position="519"/>
    </location>
</feature>
<dbReference type="Gene3D" id="2.30.29.30">
    <property type="entry name" value="Pleckstrin-homology domain (PH domain)/Phosphotyrosine-binding domain (PTB)"/>
    <property type="match status" value="1"/>
</dbReference>